<organism evidence="1 2">
    <name type="scientific">Svornostia abyssi</name>
    <dbReference type="NCBI Taxonomy" id="2898438"/>
    <lineage>
        <taxon>Bacteria</taxon>
        <taxon>Bacillati</taxon>
        <taxon>Actinomycetota</taxon>
        <taxon>Thermoleophilia</taxon>
        <taxon>Solirubrobacterales</taxon>
        <taxon>Baekduiaceae</taxon>
        <taxon>Svornostia</taxon>
    </lineage>
</organism>
<accession>A0ABY5PD15</accession>
<name>A0ABY5PD15_9ACTN</name>
<gene>
    <name evidence="1" type="ORF">LRS13_17995</name>
</gene>
<proteinExistence type="predicted"/>
<dbReference type="EMBL" id="CP088295">
    <property type="protein sequence ID" value="UUY02569.1"/>
    <property type="molecule type" value="Genomic_DNA"/>
</dbReference>
<dbReference type="Pfam" id="PF17963">
    <property type="entry name" value="Big_9"/>
    <property type="match status" value="1"/>
</dbReference>
<dbReference type="Proteomes" id="UP001058860">
    <property type="component" value="Chromosome"/>
</dbReference>
<keyword evidence="2" id="KW-1185">Reference proteome</keyword>
<sequence>MLRLAREQRTVEALDDTLGDDERLVLPRELLADHDELVAAGAGDGVSRADQLGEPDGGRLEHRVADLPAVAPVEGPHAVKVDGQHGQAVIAWTAAADERDAEAVTQEHPVGQARQLIAQQLVSRLGLHVSIHRQIGPWSVVPGTAARRRRDSGAHVDVLGRTHQQRLGGHGGNRLDRLQRVAGLLELREWDLPVLGRELLHDLGQLEHPGGGDGVHGVSIGHPSRACQVSGRTVDDSGNVECDTNFHLSVFRGTLLRQMRLHRLLLPSLTLLALAATSAPAAASCSAWGPASKMRTGETRDLTIMCSERGTGPVQIQVVTPFTEVTAAEHSVARNSLTLRITASTGFIGYDRIAVRAVDAFGADPISQIGIQITPPEANDPPECQIRGASAATETNAPINLMLACDDLNQDSYTLEAAVPPAHGTVTSEPFAVNRIPEETRAVRYHPAPGFSGMDFVAVRARDDHGGVSPTYTFGVLVRGAGVPDPLVAPASLPAPTLTLGTLPTLGRALRNGVTVQLGAAQAGTATVDLRLDGRTAKRLRLSRGSAITVARGRATLQPGATRTIRARFTTAAKRRLARVKSVRLTVRATIPGQTLTAPPITLRR</sequence>
<protein>
    <submittedName>
        <fullName evidence="1">Ig-like domain-containing protein</fullName>
    </submittedName>
</protein>
<evidence type="ECO:0000313" key="1">
    <source>
        <dbReference type="EMBL" id="UUY02569.1"/>
    </source>
</evidence>
<reference evidence="2" key="1">
    <citation type="submission" date="2021-11" db="EMBL/GenBank/DDBJ databases">
        <title>Cultivation dependent microbiological survey of springs from the worlds oldest radium mine currently devoted to the extraction of radon-saturated water.</title>
        <authorList>
            <person name="Kapinusova G."/>
            <person name="Smrhova T."/>
            <person name="Strejcek M."/>
            <person name="Suman J."/>
            <person name="Jani K."/>
            <person name="Pajer P."/>
            <person name="Uhlik O."/>
        </authorList>
    </citation>
    <scope>NUCLEOTIDE SEQUENCE [LARGE SCALE GENOMIC DNA]</scope>
    <source>
        <strain evidence="2">J379</strain>
    </source>
</reference>
<evidence type="ECO:0000313" key="2">
    <source>
        <dbReference type="Proteomes" id="UP001058860"/>
    </source>
</evidence>